<dbReference type="GO" id="GO:0010417">
    <property type="term" value="P:glucuronoxylan biosynthetic process"/>
    <property type="evidence" value="ECO:0007669"/>
    <property type="project" value="EnsemblPlants"/>
</dbReference>
<evidence type="ECO:0000256" key="6">
    <source>
        <dbReference type="ARBA" id="ARBA00022989"/>
    </source>
</evidence>
<keyword evidence="10 12" id="KW-0961">Cell wall biogenesis/degradation</keyword>
<comment type="similarity">
    <text evidence="2 12">Belongs to the glycosyltransferase 43 family.</text>
</comment>
<gene>
    <name evidence="13" type="ORF">BVRB_012600</name>
</gene>
<evidence type="ECO:0000256" key="2">
    <source>
        <dbReference type="ARBA" id="ARBA00007706"/>
    </source>
</evidence>
<accession>A0A0J8B5J9</accession>
<dbReference type="InterPro" id="IPR029044">
    <property type="entry name" value="Nucleotide-diphossugar_trans"/>
</dbReference>
<dbReference type="GO" id="GO:0015018">
    <property type="term" value="F:galactosylgalactosylxylosylprotein 3-beta-glucuronosyltransferase activity"/>
    <property type="evidence" value="ECO:0007669"/>
    <property type="project" value="InterPro"/>
</dbReference>
<dbReference type="AlphaFoldDB" id="A0A0J8B5J9"/>
<evidence type="ECO:0000256" key="4">
    <source>
        <dbReference type="ARBA" id="ARBA00022692"/>
    </source>
</evidence>
<dbReference type="SUPFAM" id="SSF53448">
    <property type="entry name" value="Nucleotide-diphospho-sugar transferases"/>
    <property type="match status" value="1"/>
</dbReference>
<dbReference type="GO" id="GO:0071555">
    <property type="term" value="P:cell wall organization"/>
    <property type="evidence" value="ECO:0007669"/>
    <property type="project" value="UniProtKB-KW"/>
</dbReference>
<keyword evidence="5 12" id="KW-0735">Signal-anchor</keyword>
<dbReference type="Pfam" id="PF03360">
    <property type="entry name" value="Glyco_transf_43"/>
    <property type="match status" value="1"/>
</dbReference>
<evidence type="ECO:0000256" key="9">
    <source>
        <dbReference type="ARBA" id="ARBA00023180"/>
    </source>
</evidence>
<evidence type="ECO:0000256" key="5">
    <source>
        <dbReference type="ARBA" id="ARBA00022968"/>
    </source>
</evidence>
<evidence type="ECO:0000313" key="14">
    <source>
        <dbReference type="Proteomes" id="UP000035740"/>
    </source>
</evidence>
<protein>
    <recommendedName>
        <fullName evidence="12">Glycosyltransferases</fullName>
        <ecNumber evidence="12">2.4.-.-</ecNumber>
    </recommendedName>
</protein>
<organism evidence="13 14">
    <name type="scientific">Beta vulgaris subsp. vulgaris</name>
    <name type="common">Beet</name>
    <dbReference type="NCBI Taxonomy" id="3555"/>
    <lineage>
        <taxon>Eukaryota</taxon>
        <taxon>Viridiplantae</taxon>
        <taxon>Streptophyta</taxon>
        <taxon>Embryophyta</taxon>
        <taxon>Tracheophyta</taxon>
        <taxon>Spermatophyta</taxon>
        <taxon>Magnoliopsida</taxon>
        <taxon>eudicotyledons</taxon>
        <taxon>Gunneridae</taxon>
        <taxon>Pentapetalae</taxon>
        <taxon>Caryophyllales</taxon>
        <taxon>Chenopodiaceae</taxon>
        <taxon>Betoideae</taxon>
        <taxon>Beta</taxon>
    </lineage>
</organism>
<dbReference type="OrthoDB" id="675023at2759"/>
<evidence type="ECO:0000256" key="1">
    <source>
        <dbReference type="ARBA" id="ARBA00004323"/>
    </source>
</evidence>
<dbReference type="EMBL" id="KQ090558">
    <property type="protein sequence ID" value="KMS95087.1"/>
    <property type="molecule type" value="Genomic_DNA"/>
</dbReference>
<dbReference type="GO" id="GO:0042285">
    <property type="term" value="F:xylosyltransferase activity"/>
    <property type="evidence" value="ECO:0007669"/>
    <property type="project" value="EnsemblPlants"/>
</dbReference>
<keyword evidence="7 12" id="KW-0333">Golgi apparatus</keyword>
<dbReference type="Gramene" id="KMS95087">
    <property type="protein sequence ID" value="KMS95087"/>
    <property type="gene ID" value="BVRB_012600"/>
</dbReference>
<feature type="site" description="Interaction with galactose moiety of substrate glycoprotein" evidence="11">
    <location>
        <position position="239"/>
    </location>
</feature>
<sequence>MGSTERSKKRIHVWKKAILQFMLCFVMGFFTGFAPTGKSPFTSFKSSSPPHYNESIELAPRPMVGVVVGDSNSSVNRSLSEDITVQNVDAIDESEEESGLNPGRQIIVITPTNDKDPLRGVLLNRLANTLKLVPPPLLWIVVESQLETSDVSDILRRTGVMYRHLVSKENFTDHRAEVDHQRNLALKHIEHHRLSGIVHFAGLSNVYDLNFFYQIRAIEAFGTWPLAKLSARRKRMIIEGPVCQSSQVVGWHLKNINMESEELNIHISSFGFNSSILWDPARWGRLPSSEATNQNSLKFVKQAFNEDESKIIVPSEDCSKVNIWQLHLSSKFVRVTHAPDSTSDEGPR</sequence>
<dbReference type="GO" id="GO:0000139">
    <property type="term" value="C:Golgi membrane"/>
    <property type="evidence" value="ECO:0007669"/>
    <property type="project" value="UniProtKB-SubCell"/>
</dbReference>
<evidence type="ECO:0000256" key="7">
    <source>
        <dbReference type="ARBA" id="ARBA00023034"/>
    </source>
</evidence>
<evidence type="ECO:0000313" key="13">
    <source>
        <dbReference type="EMBL" id="KMS95087.1"/>
    </source>
</evidence>
<dbReference type="PANTHER" id="PTHR10896:SF59">
    <property type="entry name" value="BETA-1,4-XYLOSYLTRANSFERASE IRX9"/>
    <property type="match status" value="1"/>
</dbReference>
<reference evidence="13 14" key="1">
    <citation type="journal article" date="2014" name="Nature">
        <title>The genome of the recently domesticated crop plant sugar beet (Beta vulgaris).</title>
        <authorList>
            <person name="Dohm J.C."/>
            <person name="Minoche A.E."/>
            <person name="Holtgrawe D."/>
            <person name="Capella-Gutierrez S."/>
            <person name="Zakrzewski F."/>
            <person name="Tafer H."/>
            <person name="Rupp O."/>
            <person name="Sorensen T.R."/>
            <person name="Stracke R."/>
            <person name="Reinhardt R."/>
            <person name="Goesmann A."/>
            <person name="Kraft T."/>
            <person name="Schulz B."/>
            <person name="Stadler P.F."/>
            <person name="Schmidt T."/>
            <person name="Gabaldon T."/>
            <person name="Lehrach H."/>
            <person name="Weisshaar B."/>
            <person name="Himmelbauer H."/>
        </authorList>
    </citation>
    <scope>NUCLEOTIDE SEQUENCE [LARGE SCALE GENOMIC DNA]</scope>
    <source>
        <tissue evidence="13">Taproot</tissue>
    </source>
</reference>
<dbReference type="Gene3D" id="3.90.550.10">
    <property type="entry name" value="Spore Coat Polysaccharide Biosynthesis Protein SpsA, Chain A"/>
    <property type="match status" value="1"/>
</dbReference>
<dbReference type="GO" id="GO:0009834">
    <property type="term" value="P:plant-type secondary cell wall biogenesis"/>
    <property type="evidence" value="ECO:0007669"/>
    <property type="project" value="EnsemblPlants"/>
</dbReference>
<name>A0A0J8B5J9_BETVV</name>
<keyword evidence="6 12" id="KW-1133">Transmembrane helix</keyword>
<dbReference type="InterPro" id="IPR005027">
    <property type="entry name" value="Glyco_trans_43"/>
</dbReference>
<evidence type="ECO:0000256" key="8">
    <source>
        <dbReference type="ARBA" id="ARBA00023136"/>
    </source>
</evidence>
<dbReference type="eggNOG" id="KOG1476">
    <property type="taxonomic scope" value="Eukaryota"/>
</dbReference>
<feature type="transmembrane region" description="Helical" evidence="12">
    <location>
        <begin position="17"/>
        <end position="37"/>
    </location>
</feature>
<dbReference type="Proteomes" id="UP000035740">
    <property type="component" value="Unassembled WGS sequence"/>
</dbReference>
<evidence type="ECO:0000256" key="12">
    <source>
        <dbReference type="RuleBase" id="RU363127"/>
    </source>
</evidence>
<dbReference type="OMA" id="CSKVNIW"/>
<keyword evidence="9" id="KW-0325">Glycoprotein</keyword>
<comment type="subcellular location">
    <subcellularLocation>
        <location evidence="1 12">Golgi apparatus membrane</location>
        <topology evidence="1 12">Single-pass type II membrane protein</topology>
    </subcellularLocation>
</comment>
<keyword evidence="8 12" id="KW-0472">Membrane</keyword>
<evidence type="ECO:0000256" key="3">
    <source>
        <dbReference type="ARBA" id="ARBA00022679"/>
    </source>
</evidence>
<keyword evidence="14" id="KW-1185">Reference proteome</keyword>
<dbReference type="KEGG" id="bvg:104884838"/>
<comment type="function">
    <text evidence="12">Involved in the synthesis of glucuronoxylan hemicellulose in secondary cell walls.</text>
</comment>
<dbReference type="PANTHER" id="PTHR10896">
    <property type="entry name" value="GALACTOSYLGALACTOSYLXYLOSYLPROTEIN 3-BETA-GLUCURONOSYLTRANSFERASE BETA-1,3-GLUCURONYLTRANSFERASE"/>
    <property type="match status" value="1"/>
</dbReference>
<dbReference type="EC" id="2.4.-.-" evidence="12"/>
<keyword evidence="3 12" id="KW-0808">Transferase</keyword>
<proteinExistence type="inferred from homology"/>
<evidence type="ECO:0000256" key="11">
    <source>
        <dbReference type="PIRSR" id="PIRSR605027-4"/>
    </source>
</evidence>
<keyword evidence="4 12" id="KW-0812">Transmembrane</keyword>
<evidence type="ECO:0000256" key="10">
    <source>
        <dbReference type="ARBA" id="ARBA00023316"/>
    </source>
</evidence>